<protein>
    <submittedName>
        <fullName evidence="1">Uncharacterized protein</fullName>
    </submittedName>
</protein>
<gene>
    <name evidence="1" type="ORF">DL240_06260</name>
</gene>
<organism evidence="1 2">
    <name type="scientific">Lujinxingia litoralis</name>
    <dbReference type="NCBI Taxonomy" id="2211119"/>
    <lineage>
        <taxon>Bacteria</taxon>
        <taxon>Deltaproteobacteria</taxon>
        <taxon>Bradymonadales</taxon>
        <taxon>Lujinxingiaceae</taxon>
        <taxon>Lujinxingia</taxon>
    </lineage>
</organism>
<accession>A0A328C727</accession>
<dbReference type="AlphaFoldDB" id="A0A328C727"/>
<dbReference type="Proteomes" id="UP000249169">
    <property type="component" value="Unassembled WGS sequence"/>
</dbReference>
<dbReference type="EMBL" id="QHKO01000002">
    <property type="protein sequence ID" value="RAL23755.1"/>
    <property type="molecule type" value="Genomic_DNA"/>
</dbReference>
<evidence type="ECO:0000313" key="1">
    <source>
        <dbReference type="EMBL" id="RAL23755.1"/>
    </source>
</evidence>
<comment type="caution">
    <text evidence="1">The sequence shown here is derived from an EMBL/GenBank/DDBJ whole genome shotgun (WGS) entry which is preliminary data.</text>
</comment>
<dbReference type="RefSeq" id="WP_111729013.1">
    <property type="nucleotide sequence ID" value="NZ_QHKO01000002.1"/>
</dbReference>
<evidence type="ECO:0000313" key="2">
    <source>
        <dbReference type="Proteomes" id="UP000249169"/>
    </source>
</evidence>
<sequence length="64" mass="6720">MQGEQSEPQMASLALMIFLIGALTLALWPAAAPASATLRATQNAETAEAAASRNVWADLAHGRR</sequence>
<keyword evidence="2" id="KW-1185">Reference proteome</keyword>
<proteinExistence type="predicted"/>
<reference evidence="1 2" key="1">
    <citation type="submission" date="2018-05" db="EMBL/GenBank/DDBJ databases">
        <title>Lujinxingia marina gen. nov. sp. nov., a new facultative anaerobic member of the class Deltaproteobacteria, and proposal of Lujinxingaceae fam. nov.</title>
        <authorList>
            <person name="Li C.-M."/>
        </authorList>
    </citation>
    <scope>NUCLEOTIDE SEQUENCE [LARGE SCALE GENOMIC DNA]</scope>
    <source>
        <strain evidence="1 2">B210</strain>
    </source>
</reference>
<name>A0A328C727_9DELT</name>